<name>A0A833JBK8_9BACT</name>
<dbReference type="AlphaFoldDB" id="A0A833JBK8"/>
<dbReference type="SUPFAM" id="SSF56801">
    <property type="entry name" value="Acetyl-CoA synthetase-like"/>
    <property type="match status" value="1"/>
</dbReference>
<dbReference type="EMBL" id="WFLN01000007">
    <property type="protein sequence ID" value="KAB8029698.1"/>
    <property type="molecule type" value="Genomic_DNA"/>
</dbReference>
<dbReference type="InterPro" id="IPR042099">
    <property type="entry name" value="ANL_N_sf"/>
</dbReference>
<comment type="caution">
    <text evidence="1">The sequence shown here is derived from an EMBL/GenBank/DDBJ whole genome shotgun (WGS) entry which is preliminary data.</text>
</comment>
<dbReference type="Gene3D" id="3.40.50.12780">
    <property type="entry name" value="N-terminal domain of ligase-like"/>
    <property type="match status" value="1"/>
</dbReference>
<dbReference type="NCBIfam" id="NF041596">
    <property type="entry name" value="fum_diaprop_lig_DdaG"/>
    <property type="match status" value="1"/>
</dbReference>
<sequence length="390" mass="44657">MNLEQLIKQIGDTFPWYAQLLRENKVDGRRLEDLPLVTEDLLTQYYYHAEHRFSDPYHSYLTSGTTSGKRKCILYSDNDERIYLQQRMNIIKDFCGEGLVRACADLGTGHAAATADEIFKEMGCNVELIDFTWPIEEHIEVLNRFKPDIFLTMPMILDCLIATGKLDFQPKKIIVLGDVASLAWQSKVADYFHIKSQHVLDLFGSIEIGSIAFYNHALGRYQFDPYLLPEVLPVQSIYPDANYRGEGGILLITSFAREYFPAIRFVTNDLIEGFRQETHHGQTVYTYKRCLGRFASEFKHGEKISLSDITDAMAKNMPYHRFDLDDHNCGLVIRIATSSITPQIIKAIKHDLLSHNPDIAQMIASGLVGDIRIQCVDEKQITSNISKRRY</sequence>
<evidence type="ECO:0000313" key="2">
    <source>
        <dbReference type="Proteomes" id="UP000442694"/>
    </source>
</evidence>
<dbReference type="InterPro" id="IPR048223">
    <property type="entry name" value="DdaG_Ligase"/>
</dbReference>
<dbReference type="Proteomes" id="UP000442694">
    <property type="component" value="Unassembled WGS sequence"/>
</dbReference>
<dbReference type="PANTHER" id="PTHR43845">
    <property type="entry name" value="BLR5969 PROTEIN"/>
    <property type="match status" value="1"/>
</dbReference>
<reference evidence="1 2" key="1">
    <citation type="submission" date="2019-10" db="EMBL/GenBank/DDBJ databases">
        <title>New genus of Silvanigrellaceae.</title>
        <authorList>
            <person name="Pitt A."/>
            <person name="Hahn M.W."/>
        </authorList>
    </citation>
    <scope>NUCLEOTIDE SEQUENCE [LARGE SCALE GENOMIC DNA]</scope>
    <source>
        <strain evidence="1 2">33A1-SZDP</strain>
    </source>
</reference>
<accession>A0A833JBK8</accession>
<dbReference type="RefSeq" id="WP_152213050.1">
    <property type="nucleotide sequence ID" value="NZ_WFLN01000007.1"/>
</dbReference>
<organism evidence="1 2">
    <name type="scientific">Fluviispira multicolorata</name>
    <dbReference type="NCBI Taxonomy" id="2654512"/>
    <lineage>
        <taxon>Bacteria</taxon>
        <taxon>Pseudomonadati</taxon>
        <taxon>Bdellovibrionota</taxon>
        <taxon>Oligoflexia</taxon>
        <taxon>Silvanigrellales</taxon>
        <taxon>Silvanigrellaceae</taxon>
        <taxon>Fluviispira</taxon>
    </lineage>
</organism>
<protein>
    <submittedName>
        <fullName evidence="1">CoF synthetase</fullName>
    </submittedName>
</protein>
<dbReference type="PANTHER" id="PTHR43845:SF1">
    <property type="entry name" value="BLR5969 PROTEIN"/>
    <property type="match status" value="1"/>
</dbReference>
<gene>
    <name evidence="1" type="ORF">GCL57_09135</name>
</gene>
<evidence type="ECO:0000313" key="1">
    <source>
        <dbReference type="EMBL" id="KAB8029698.1"/>
    </source>
</evidence>
<keyword evidence="2" id="KW-1185">Reference proteome</keyword>
<proteinExistence type="predicted"/>